<dbReference type="Proteomes" id="UP000095767">
    <property type="component" value="Unassembled WGS sequence"/>
</dbReference>
<dbReference type="AlphaFoldDB" id="A0A1E5VVC2"/>
<dbReference type="EMBL" id="LWDX02028556">
    <property type="protein sequence ID" value="OEL29066.1"/>
    <property type="molecule type" value="Genomic_DNA"/>
</dbReference>
<gene>
    <name evidence="1" type="ORF">BAE44_0009920</name>
</gene>
<evidence type="ECO:0000313" key="2">
    <source>
        <dbReference type="Proteomes" id="UP000095767"/>
    </source>
</evidence>
<evidence type="ECO:0000313" key="1">
    <source>
        <dbReference type="EMBL" id="OEL29066.1"/>
    </source>
</evidence>
<comment type="caution">
    <text evidence="1">The sequence shown here is derived from an EMBL/GenBank/DDBJ whole genome shotgun (WGS) entry which is preliminary data.</text>
</comment>
<protein>
    <recommendedName>
        <fullName evidence="3">RNase H type-1 domain-containing protein</fullName>
    </recommendedName>
</protein>
<sequence>MVKATKSKDDRSEISFAVAEAREYVQLLNSWRIVHVKREGNAIANELAHLARRNIHSAFWMGKAPACAQDLIRNDCNSVLA</sequence>
<keyword evidence="2" id="KW-1185">Reference proteome</keyword>
<proteinExistence type="predicted"/>
<reference evidence="1 2" key="1">
    <citation type="submission" date="2016-09" db="EMBL/GenBank/DDBJ databases">
        <title>The draft genome of Dichanthelium oligosanthes: A C3 panicoid grass species.</title>
        <authorList>
            <person name="Studer A.J."/>
            <person name="Schnable J.C."/>
            <person name="Brutnell T.P."/>
        </authorList>
    </citation>
    <scope>NUCLEOTIDE SEQUENCE [LARGE SCALE GENOMIC DNA]</scope>
    <source>
        <strain evidence="2">cv. Kellogg 1175</strain>
        <tissue evidence="1">Leaf</tissue>
    </source>
</reference>
<organism evidence="1 2">
    <name type="scientific">Dichanthelium oligosanthes</name>
    <dbReference type="NCBI Taxonomy" id="888268"/>
    <lineage>
        <taxon>Eukaryota</taxon>
        <taxon>Viridiplantae</taxon>
        <taxon>Streptophyta</taxon>
        <taxon>Embryophyta</taxon>
        <taxon>Tracheophyta</taxon>
        <taxon>Spermatophyta</taxon>
        <taxon>Magnoliopsida</taxon>
        <taxon>Liliopsida</taxon>
        <taxon>Poales</taxon>
        <taxon>Poaceae</taxon>
        <taxon>PACMAD clade</taxon>
        <taxon>Panicoideae</taxon>
        <taxon>Panicodae</taxon>
        <taxon>Paniceae</taxon>
        <taxon>Dichantheliinae</taxon>
        <taxon>Dichanthelium</taxon>
    </lineage>
</organism>
<name>A0A1E5VVC2_9POAL</name>
<accession>A0A1E5VVC2</accession>
<evidence type="ECO:0008006" key="3">
    <source>
        <dbReference type="Google" id="ProtNLM"/>
    </source>
</evidence>